<feature type="region of interest" description="Disordered" evidence="1">
    <location>
        <begin position="445"/>
        <end position="492"/>
    </location>
</feature>
<dbReference type="Gene3D" id="1.20.1270.210">
    <property type="match status" value="1"/>
</dbReference>
<feature type="compositionally biased region" description="Basic residues" evidence="1">
    <location>
        <begin position="483"/>
        <end position="492"/>
    </location>
</feature>
<proteinExistence type="predicted"/>
<name>A0A848CFV2_9FIRM</name>
<organism evidence="2 3">
    <name type="scientific">Dorea formicigenerans</name>
    <dbReference type="NCBI Taxonomy" id="39486"/>
    <lineage>
        <taxon>Bacteria</taxon>
        <taxon>Bacillati</taxon>
        <taxon>Bacillota</taxon>
        <taxon>Clostridia</taxon>
        <taxon>Lachnospirales</taxon>
        <taxon>Lachnospiraceae</taxon>
        <taxon>Dorea</taxon>
    </lineage>
</organism>
<evidence type="ECO:0000313" key="3">
    <source>
        <dbReference type="Proteomes" id="UP000580130"/>
    </source>
</evidence>
<feature type="compositionally biased region" description="Acidic residues" evidence="1">
    <location>
        <begin position="452"/>
        <end position="468"/>
    </location>
</feature>
<evidence type="ECO:0000313" key="2">
    <source>
        <dbReference type="EMBL" id="NME55999.1"/>
    </source>
</evidence>
<dbReference type="AlphaFoldDB" id="A0A848CFV2"/>
<dbReference type="InterPro" id="IPR006427">
    <property type="entry name" value="Portal_HK97"/>
</dbReference>
<dbReference type="EMBL" id="JABAFX010000001">
    <property type="protein sequence ID" value="NME55999.1"/>
    <property type="molecule type" value="Genomic_DNA"/>
</dbReference>
<dbReference type="NCBIfam" id="TIGR01537">
    <property type="entry name" value="portal_HK97"/>
    <property type="match status" value="1"/>
</dbReference>
<protein>
    <submittedName>
        <fullName evidence="2">Phage portal protein</fullName>
    </submittedName>
</protein>
<gene>
    <name evidence="2" type="ORF">HF855_00805</name>
</gene>
<reference evidence="2 3" key="1">
    <citation type="submission" date="2020-04" db="EMBL/GenBank/DDBJ databases">
        <authorList>
            <person name="Hitch T.C.A."/>
            <person name="Wylensek D."/>
            <person name="Clavel T."/>
        </authorList>
    </citation>
    <scope>NUCLEOTIDE SEQUENCE [LARGE SCALE GENOMIC DNA]</scope>
    <source>
        <strain evidence="2 3">BSM-383-APC-5F</strain>
    </source>
</reference>
<dbReference type="InterPro" id="IPR006944">
    <property type="entry name" value="Phage/GTA_portal"/>
</dbReference>
<accession>A0A848CFV2</accession>
<dbReference type="Proteomes" id="UP000580130">
    <property type="component" value="Unassembled WGS sequence"/>
</dbReference>
<evidence type="ECO:0000256" key="1">
    <source>
        <dbReference type="SAM" id="MobiDB-lite"/>
    </source>
</evidence>
<dbReference type="Pfam" id="PF04860">
    <property type="entry name" value="Phage_portal"/>
    <property type="match status" value="1"/>
</dbReference>
<sequence>MNEKVARQIEEMKKQTIGVEVEMNNITREKAAKVAARYFGTRRYENTAGRNGYSTWSAWDAQGREWKFQKDVSIEGLESEKCEMVTPILTYSDMETLQELIRQLRHAGAKSDATRGCGVHIHIGAKGHTPQTLRNLANIMASHESLIADALNLDRGRMRRYCRTVDPRFLEQLNRRKPTTMTQLADIWYGSHNANYGRSHHYNDSRYVLHIPGLGFDGLVGYSPIAMAKNAIGMAIACEEYGAKFFANGATPGGILEHPGTVKDPAKVRDSWNEAFGGSRNSNKVAVLEEGMKYTPISISPEQAQFLETRKFQIDEIARIFRVPPHMVGDLEKSSFSNIEQQSLEFVKYTLEPWIVRWEQSINRVLLMESEKAAYFVKFNVDGLLRGDYQSRMNGYATARQNGWMSANDIRELENLDRIPAEQGGDLYLINGNMTKLEDAGIFAADGGGKEEESDEEVLEVEEPDGSESGDTGADTGEDAVSKRHHRRGKLV</sequence>
<comment type="caution">
    <text evidence="2">The sequence shown here is derived from an EMBL/GenBank/DDBJ whole genome shotgun (WGS) entry which is preliminary data.</text>
</comment>